<sequence length="257" mass="27915">MSTEKIINLASYAGKILLQSGAEIYRVEETMNKICMSFNVQDAESFVTPTGIIISITGKDGKITSTIKRIQTRTVDLEKISEVNDLSRLLQRKSLPLQEVEAKLKKIDNEKKHSDFFLITFSAIAAGFFTLIFGGTFRDFSAAFLIGLLIKIFSIALSRLNINDFFLNLVGGAIAALIALILKKLGFIIYLDKTIIGSIMLLVPGLAITNAVRDTIAGDLVSGISRALEAFFIAVAIAAGTGLVFKIWINFLGGTGL</sequence>
<evidence type="ECO:0000313" key="8">
    <source>
        <dbReference type="Proteomes" id="UP000190951"/>
    </source>
</evidence>
<organism evidence="7 8">
    <name type="scientific">Clostridium felsineum</name>
    <dbReference type="NCBI Taxonomy" id="36839"/>
    <lineage>
        <taxon>Bacteria</taxon>
        <taxon>Bacillati</taxon>
        <taxon>Bacillota</taxon>
        <taxon>Clostridia</taxon>
        <taxon>Eubacteriales</taxon>
        <taxon>Clostridiaceae</taxon>
        <taxon>Clostridium</taxon>
    </lineage>
</organism>
<name>A0A1S8L749_9CLOT</name>
<evidence type="ECO:0000256" key="1">
    <source>
        <dbReference type="ARBA" id="ARBA00004651"/>
    </source>
</evidence>
<accession>A0A1S8L749</accession>
<dbReference type="PANTHER" id="PTHR34390:SF2">
    <property type="entry name" value="SUCCINATE TRANSPORTER SUBUNIT YJJP-RELATED"/>
    <property type="match status" value="1"/>
</dbReference>
<keyword evidence="2" id="KW-1003">Cell membrane</keyword>
<dbReference type="KEGG" id="crw:CROST_028780"/>
<dbReference type="GO" id="GO:0015744">
    <property type="term" value="P:succinate transport"/>
    <property type="evidence" value="ECO:0007669"/>
    <property type="project" value="TreeGrafter"/>
</dbReference>
<gene>
    <name evidence="7" type="primary">yjjP</name>
    <name evidence="7" type="ORF">CROST_028780</name>
</gene>
<dbReference type="RefSeq" id="WP_077832019.1">
    <property type="nucleotide sequence ID" value="NZ_CP096983.1"/>
</dbReference>
<comment type="similarity">
    <text evidence="6">Belongs to the ThrE exporter (TC 2.A.79) family.</text>
</comment>
<dbReference type="EMBL" id="CP096983">
    <property type="protein sequence ID" value="URZ12161.1"/>
    <property type="molecule type" value="Genomic_DNA"/>
</dbReference>
<proteinExistence type="inferred from homology"/>
<dbReference type="STRING" id="84029.CROST_19420"/>
<dbReference type="PANTHER" id="PTHR34390">
    <property type="entry name" value="UPF0442 PROTEIN YJJB-RELATED"/>
    <property type="match status" value="1"/>
</dbReference>
<keyword evidence="3" id="KW-0812">Transmembrane</keyword>
<evidence type="ECO:0000313" key="7">
    <source>
        <dbReference type="EMBL" id="URZ12161.1"/>
    </source>
</evidence>
<comment type="subcellular location">
    <subcellularLocation>
        <location evidence="1">Cell membrane</location>
        <topology evidence="1">Multi-pass membrane protein</topology>
    </subcellularLocation>
</comment>
<evidence type="ECO:0000256" key="3">
    <source>
        <dbReference type="ARBA" id="ARBA00022692"/>
    </source>
</evidence>
<evidence type="ECO:0000256" key="6">
    <source>
        <dbReference type="ARBA" id="ARBA00034125"/>
    </source>
</evidence>
<protein>
    <submittedName>
        <fullName evidence="7">Inner membrane protein YjjP</fullName>
    </submittedName>
</protein>
<reference evidence="7 8" key="1">
    <citation type="submission" date="2022-04" db="EMBL/GenBank/DDBJ databases">
        <title>Genome sequence of C. roseum typestrain.</title>
        <authorList>
            <person name="Poehlein A."/>
            <person name="Schoch T."/>
            <person name="Duerre P."/>
            <person name="Daniel R."/>
        </authorList>
    </citation>
    <scope>NUCLEOTIDE SEQUENCE [LARGE SCALE GENOMIC DNA]</scope>
    <source>
        <strain evidence="7 8">DSM 7320</strain>
    </source>
</reference>
<evidence type="ECO:0000256" key="5">
    <source>
        <dbReference type="ARBA" id="ARBA00023136"/>
    </source>
</evidence>
<dbReference type="GO" id="GO:0005886">
    <property type="term" value="C:plasma membrane"/>
    <property type="evidence" value="ECO:0007669"/>
    <property type="project" value="UniProtKB-SubCell"/>
</dbReference>
<keyword evidence="5" id="KW-0472">Membrane</keyword>
<dbReference type="GO" id="GO:0022857">
    <property type="term" value="F:transmembrane transporter activity"/>
    <property type="evidence" value="ECO:0007669"/>
    <property type="project" value="InterPro"/>
</dbReference>
<dbReference type="Proteomes" id="UP000190951">
    <property type="component" value="Chromosome"/>
</dbReference>
<keyword evidence="8" id="KW-1185">Reference proteome</keyword>
<dbReference type="InterPro" id="IPR010619">
    <property type="entry name" value="ThrE-like_N"/>
</dbReference>
<dbReference type="InterPro" id="IPR050539">
    <property type="entry name" value="ThrE_Dicarb/AminoAcid_Exp"/>
</dbReference>
<keyword evidence="4" id="KW-1133">Transmembrane helix</keyword>
<dbReference type="AlphaFoldDB" id="A0A1S8L749"/>
<evidence type="ECO:0000256" key="2">
    <source>
        <dbReference type="ARBA" id="ARBA00022475"/>
    </source>
</evidence>
<evidence type="ECO:0000256" key="4">
    <source>
        <dbReference type="ARBA" id="ARBA00022989"/>
    </source>
</evidence>
<dbReference type="Pfam" id="PF06738">
    <property type="entry name" value="ThrE"/>
    <property type="match status" value="1"/>
</dbReference>